<dbReference type="InterPro" id="IPR022346">
    <property type="entry name" value="T2SS_GspH"/>
</dbReference>
<gene>
    <name evidence="13" type="ordered locus">Metme_2150</name>
</gene>
<reference evidence="13 14" key="1">
    <citation type="journal article" date="2011" name="J. Bacteriol.">
        <title>Complete Genome Sequence of the Aerobic Marine Methanotroph Methylomonas methanica MC09.</title>
        <authorList>
            <person name="Boden R."/>
            <person name="Cunliffe M."/>
            <person name="Scanlan J."/>
            <person name="Moussard H."/>
            <person name="Kits K.D."/>
            <person name="Klotz M.G."/>
            <person name="Jetten M.S."/>
            <person name="Vuilleumier S."/>
            <person name="Han J."/>
            <person name="Peters L."/>
            <person name="Mikhailova N."/>
            <person name="Teshima H."/>
            <person name="Tapia R."/>
            <person name="Kyrpides N."/>
            <person name="Ivanova N."/>
            <person name="Pagani I."/>
            <person name="Cheng J.F."/>
            <person name="Goodwin L."/>
            <person name="Han C."/>
            <person name="Hauser L."/>
            <person name="Land M.L."/>
            <person name="Lapidus A."/>
            <person name="Lucas S."/>
            <person name="Pitluck S."/>
            <person name="Woyke T."/>
            <person name="Stein L."/>
            <person name="Murrell J.C."/>
        </authorList>
    </citation>
    <scope>NUCLEOTIDE SEQUENCE [LARGE SCALE GENOMIC DNA]</scope>
    <source>
        <strain evidence="13 14">MC09</strain>
    </source>
</reference>
<keyword evidence="7 11" id="KW-1133">Transmembrane helix</keyword>
<comment type="similarity">
    <text evidence="9">Belongs to the GSP H family.</text>
</comment>
<sequence length="191" mass="20157">MCTKHIKSLGFTLIELMVTIAIAAILLGVAIPGFNSIIASNKLTTYANDLITTFNVARSEAIKRGQQVTITRISSTAGVWEGGWNIFVDVDGNNAFNDDGNTTLCQMNSDGSPSEDCLIKTFPALSNGYTIRTGSSAYQNYVAYLPSGLAKNAVGDTFRICDSSANNSKSKAIIISAAGRARAQSGTVSCP</sequence>
<accession>G0A6T4</accession>
<feature type="transmembrane region" description="Helical" evidence="11">
    <location>
        <begin position="12"/>
        <end position="34"/>
    </location>
</feature>
<dbReference type="STRING" id="857087.Metme_2150"/>
<evidence type="ECO:0000313" key="13">
    <source>
        <dbReference type="EMBL" id="AEG00555.1"/>
    </source>
</evidence>
<keyword evidence="5" id="KW-0997">Cell inner membrane</keyword>
<evidence type="ECO:0000256" key="6">
    <source>
        <dbReference type="ARBA" id="ARBA00022692"/>
    </source>
</evidence>
<dbReference type="NCBIfam" id="TIGR02532">
    <property type="entry name" value="IV_pilin_GFxxxE"/>
    <property type="match status" value="1"/>
</dbReference>
<evidence type="ECO:0000256" key="10">
    <source>
        <dbReference type="ARBA" id="ARBA00030775"/>
    </source>
</evidence>
<dbReference type="Pfam" id="PF12019">
    <property type="entry name" value="GspH"/>
    <property type="match status" value="1"/>
</dbReference>
<keyword evidence="4" id="KW-0488">Methylation</keyword>
<evidence type="ECO:0000259" key="12">
    <source>
        <dbReference type="Pfam" id="PF12019"/>
    </source>
</evidence>
<evidence type="ECO:0000256" key="1">
    <source>
        <dbReference type="ARBA" id="ARBA00004377"/>
    </source>
</evidence>
<feature type="domain" description="General secretion pathway GspH" evidence="12">
    <location>
        <begin position="47"/>
        <end position="179"/>
    </location>
</feature>
<evidence type="ECO:0000256" key="5">
    <source>
        <dbReference type="ARBA" id="ARBA00022519"/>
    </source>
</evidence>
<evidence type="ECO:0000256" key="8">
    <source>
        <dbReference type="ARBA" id="ARBA00023136"/>
    </source>
</evidence>
<dbReference type="Gene3D" id="3.55.40.10">
    <property type="entry name" value="minor pseudopilin epsh domain"/>
    <property type="match status" value="1"/>
</dbReference>
<dbReference type="InterPro" id="IPR045584">
    <property type="entry name" value="Pilin-like"/>
</dbReference>
<dbReference type="GO" id="GO:0015627">
    <property type="term" value="C:type II protein secretion system complex"/>
    <property type="evidence" value="ECO:0007669"/>
    <property type="project" value="InterPro"/>
</dbReference>
<dbReference type="Proteomes" id="UP000008888">
    <property type="component" value="Chromosome"/>
</dbReference>
<dbReference type="SUPFAM" id="SSF54523">
    <property type="entry name" value="Pili subunits"/>
    <property type="match status" value="1"/>
</dbReference>
<dbReference type="OrthoDB" id="2313614at2"/>
<comment type="subcellular location">
    <subcellularLocation>
        <location evidence="1">Cell inner membrane</location>
        <topology evidence="1">Single-pass membrane protein</topology>
    </subcellularLocation>
</comment>
<keyword evidence="3" id="KW-1003">Cell membrane</keyword>
<reference key="2">
    <citation type="submission" date="2011-05" db="EMBL/GenBank/DDBJ databases">
        <title>Complete genome sequence of the aerobic marine methanotroph Methylomonas methanica MC09.</title>
        <authorList>
            <person name="Boden R."/>
            <person name="Cunliffe M."/>
            <person name="Scanlan J."/>
            <person name="Moussard H."/>
            <person name="Kits K.D."/>
            <person name="Klotz M."/>
            <person name="Jetten M."/>
            <person name="Vuilleumier S."/>
            <person name="Han J."/>
            <person name="Peters L."/>
            <person name="Mikhailova N."/>
            <person name="Teshima H."/>
            <person name="Tapia R."/>
            <person name="Kyrpides N."/>
            <person name="Ivanova N."/>
            <person name="Pagani I."/>
            <person name="Cheng J.-F."/>
            <person name="Goodwin L."/>
            <person name="Han C."/>
            <person name="Hauser L."/>
            <person name="Land M."/>
            <person name="Lapidus A."/>
            <person name="Lucas S."/>
            <person name="Pitluck S."/>
            <person name="Woyke T."/>
            <person name="Stein L.Y."/>
            <person name="Murrell C."/>
        </authorList>
    </citation>
    <scope>NUCLEOTIDE SEQUENCE</scope>
    <source>
        <strain>MC09</strain>
    </source>
</reference>
<evidence type="ECO:0000256" key="9">
    <source>
        <dbReference type="ARBA" id="ARBA00025772"/>
    </source>
</evidence>
<dbReference type="RefSeq" id="WP_013818799.1">
    <property type="nucleotide sequence ID" value="NC_015572.1"/>
</dbReference>
<dbReference type="EMBL" id="CP002738">
    <property type="protein sequence ID" value="AEG00555.1"/>
    <property type="molecule type" value="Genomic_DNA"/>
</dbReference>
<evidence type="ECO:0000313" key="14">
    <source>
        <dbReference type="Proteomes" id="UP000008888"/>
    </source>
</evidence>
<keyword evidence="14" id="KW-1185">Reference proteome</keyword>
<dbReference type="AlphaFoldDB" id="G0A6T4"/>
<dbReference type="Pfam" id="PF07963">
    <property type="entry name" value="N_methyl"/>
    <property type="match status" value="1"/>
</dbReference>
<evidence type="ECO:0000256" key="7">
    <source>
        <dbReference type="ARBA" id="ARBA00022989"/>
    </source>
</evidence>
<reference evidence="14" key="3">
    <citation type="submission" date="2011-05" db="EMBL/GenBank/DDBJ databases">
        <title>Complete sequence of Methylomonas methanica MC09.</title>
        <authorList>
            <consortium name="US DOE Joint Genome Institute"/>
            <person name="Lucas S."/>
            <person name="Han J."/>
            <person name="Lapidus A."/>
            <person name="Cheng J.-F."/>
            <person name="Goodwin L."/>
            <person name="Pitluck S."/>
            <person name="Peters L."/>
            <person name="Mikhailova N."/>
            <person name="Teshima H."/>
            <person name="Han C."/>
            <person name="Tapia R."/>
            <person name="Land M."/>
            <person name="Hauser L."/>
            <person name="Kyrpides N."/>
            <person name="Ivanova N."/>
            <person name="Pagani I."/>
            <person name="Stein L."/>
            <person name="Woyke T."/>
        </authorList>
    </citation>
    <scope>NUCLEOTIDE SEQUENCE [LARGE SCALE GENOMIC DNA]</scope>
    <source>
        <strain evidence="14">MC09</strain>
    </source>
</reference>
<evidence type="ECO:0000256" key="4">
    <source>
        <dbReference type="ARBA" id="ARBA00022481"/>
    </source>
</evidence>
<keyword evidence="6 11" id="KW-0812">Transmembrane</keyword>
<name>G0A6T4_METMM</name>
<dbReference type="GO" id="GO:0015628">
    <property type="term" value="P:protein secretion by the type II secretion system"/>
    <property type="evidence" value="ECO:0007669"/>
    <property type="project" value="InterPro"/>
</dbReference>
<dbReference type="KEGG" id="mmt:Metme_2150"/>
<dbReference type="HOGENOM" id="CLU_084761_1_3_6"/>
<protein>
    <recommendedName>
        <fullName evidence="2">Type II secretion system protein H</fullName>
    </recommendedName>
    <alternativeName>
        <fullName evidence="10">General secretion pathway protein H</fullName>
    </alternativeName>
</protein>
<organism evidence="13 14">
    <name type="scientific">Methylomonas methanica (strain DSM 25384 / MC09)</name>
    <dbReference type="NCBI Taxonomy" id="857087"/>
    <lineage>
        <taxon>Bacteria</taxon>
        <taxon>Pseudomonadati</taxon>
        <taxon>Pseudomonadota</taxon>
        <taxon>Gammaproteobacteria</taxon>
        <taxon>Methylococcales</taxon>
        <taxon>Methylococcaceae</taxon>
        <taxon>Methylomonas</taxon>
    </lineage>
</organism>
<dbReference type="InterPro" id="IPR012902">
    <property type="entry name" value="N_methyl_site"/>
</dbReference>
<dbReference type="eggNOG" id="COG4970">
    <property type="taxonomic scope" value="Bacteria"/>
</dbReference>
<evidence type="ECO:0000256" key="11">
    <source>
        <dbReference type="SAM" id="Phobius"/>
    </source>
</evidence>
<evidence type="ECO:0000256" key="2">
    <source>
        <dbReference type="ARBA" id="ARBA00021549"/>
    </source>
</evidence>
<evidence type="ECO:0000256" key="3">
    <source>
        <dbReference type="ARBA" id="ARBA00022475"/>
    </source>
</evidence>
<dbReference type="GO" id="GO:0005886">
    <property type="term" value="C:plasma membrane"/>
    <property type="evidence" value="ECO:0007669"/>
    <property type="project" value="UniProtKB-SubCell"/>
</dbReference>
<keyword evidence="8 11" id="KW-0472">Membrane</keyword>
<proteinExistence type="inferred from homology"/>